<dbReference type="SUPFAM" id="SSF48239">
    <property type="entry name" value="Terpenoid cyclases/Protein prenyltransferases"/>
    <property type="match status" value="1"/>
</dbReference>
<sequence length="286" mass="33176">MDSALRLRIKYDNNEKIEQPIEWLKESEIVAKYTQLTNLTTLGKIFALIGLAEIPYAEQLPQTQELITFVNQHVATSEGFSYTGKLEEIVPCYNALLLEAYCRLGLGNTPEAQNALQWIKQYQVFEREQTTSWAHKGICKYGGCMKATPCYIGIGKTVRALLTYQEIVTADDQQVKHLIQVGLDYMLRHQLFRRLSNQKPISAHITESMFPQSYALSFTDLVYIAEKGQLREHKQTQALAALLLEKRRKSGGWKNEYIYKYKGYLAFDNRRNDSDWLTYLYTRYLK</sequence>
<evidence type="ECO:0008006" key="3">
    <source>
        <dbReference type="Google" id="ProtNLM"/>
    </source>
</evidence>
<dbReference type="RefSeq" id="WP_071861548.1">
    <property type="nucleotide sequence ID" value="NZ_JBHLVS010000031.1"/>
</dbReference>
<gene>
    <name evidence="1" type="ORF">RV00_GL001660</name>
</gene>
<name>A0A1L8SW43_9ENTE</name>
<dbReference type="EMBL" id="JXKM01000003">
    <property type="protein sequence ID" value="OJG36301.1"/>
    <property type="molecule type" value="Genomic_DNA"/>
</dbReference>
<proteinExistence type="predicted"/>
<protein>
    <recommendedName>
        <fullName evidence="3">Squalene cyclase C-terminal domain-containing protein</fullName>
    </recommendedName>
</protein>
<comment type="caution">
    <text evidence="1">The sequence shown here is derived from an EMBL/GenBank/DDBJ whole genome shotgun (WGS) entry which is preliminary data.</text>
</comment>
<accession>A0A1L8SW43</accession>
<reference evidence="1 2" key="1">
    <citation type="submission" date="2014-12" db="EMBL/GenBank/DDBJ databases">
        <title>Draft genome sequences of 29 type strains of Enterococci.</title>
        <authorList>
            <person name="Zhong Z."/>
            <person name="Sun Z."/>
            <person name="Liu W."/>
            <person name="Zhang W."/>
            <person name="Zhang H."/>
        </authorList>
    </citation>
    <scope>NUCLEOTIDE SEQUENCE [LARGE SCALE GENOMIC DNA]</scope>
    <source>
        <strain evidence="1 2">DSM 22802</strain>
    </source>
</reference>
<evidence type="ECO:0000313" key="1">
    <source>
        <dbReference type="EMBL" id="OJG36301.1"/>
    </source>
</evidence>
<dbReference type="InterPro" id="IPR008930">
    <property type="entry name" value="Terpenoid_cyclase/PrenylTrfase"/>
</dbReference>
<dbReference type="AlphaFoldDB" id="A0A1L8SW43"/>
<evidence type="ECO:0000313" key="2">
    <source>
        <dbReference type="Proteomes" id="UP000183700"/>
    </source>
</evidence>
<keyword evidence="2" id="KW-1185">Reference proteome</keyword>
<dbReference type="STRING" id="319970.RV00_GL001660"/>
<dbReference type="OrthoDB" id="2192355at2"/>
<dbReference type="Proteomes" id="UP000183700">
    <property type="component" value="Unassembled WGS sequence"/>
</dbReference>
<organism evidence="1 2">
    <name type="scientific">Enterococcus devriesei</name>
    <dbReference type="NCBI Taxonomy" id="319970"/>
    <lineage>
        <taxon>Bacteria</taxon>
        <taxon>Bacillati</taxon>
        <taxon>Bacillota</taxon>
        <taxon>Bacilli</taxon>
        <taxon>Lactobacillales</taxon>
        <taxon>Enterococcaceae</taxon>
        <taxon>Enterococcus</taxon>
    </lineage>
</organism>